<evidence type="ECO:0008006" key="8">
    <source>
        <dbReference type="Google" id="ProtNLM"/>
    </source>
</evidence>
<organism evidence="6 7">
    <name type="scientific">Mesorhizobium plurifarium</name>
    <dbReference type="NCBI Taxonomy" id="69974"/>
    <lineage>
        <taxon>Bacteria</taxon>
        <taxon>Pseudomonadati</taxon>
        <taxon>Pseudomonadota</taxon>
        <taxon>Alphaproteobacteria</taxon>
        <taxon>Hyphomicrobiales</taxon>
        <taxon>Phyllobacteriaceae</taxon>
        <taxon>Mesorhizobium</taxon>
    </lineage>
</organism>
<dbReference type="GO" id="GO:0003677">
    <property type="term" value="F:DNA binding"/>
    <property type="evidence" value="ECO:0007669"/>
    <property type="project" value="UniProtKB-KW"/>
</dbReference>
<keyword evidence="7" id="KW-1185">Reference proteome</keyword>
<gene>
    <name evidence="6" type="ORF">MPL3356_250013</name>
</gene>
<proteinExistence type="inferred from homology"/>
<sequence>MWIYAICLKVRRGGRIVSVAVIIAVGVATDRQVLGMRSAPVAKPTWTELLRKLTSRGFQDVKLVVLDVPGSVCRRSRRCSSYLVALAGGGYIS</sequence>
<accession>A0A090DN98</accession>
<evidence type="ECO:0000256" key="2">
    <source>
        <dbReference type="ARBA" id="ARBA00010961"/>
    </source>
</evidence>
<comment type="similarity">
    <text evidence="2">Belongs to the transposase mutator family.</text>
</comment>
<dbReference type="InterPro" id="IPR001207">
    <property type="entry name" value="Transposase_mutator"/>
</dbReference>
<protein>
    <recommendedName>
        <fullName evidence="8">Mutator family transposase</fullName>
    </recommendedName>
</protein>
<evidence type="ECO:0000313" key="7">
    <source>
        <dbReference type="Proteomes" id="UP000045285"/>
    </source>
</evidence>
<keyword evidence="3" id="KW-0815">Transposition</keyword>
<dbReference type="Proteomes" id="UP000045285">
    <property type="component" value="Unassembled WGS sequence"/>
</dbReference>
<keyword evidence="4" id="KW-0238">DNA-binding</keyword>
<evidence type="ECO:0000313" key="6">
    <source>
        <dbReference type="EMBL" id="CDX17878.1"/>
    </source>
</evidence>
<dbReference type="AlphaFoldDB" id="A0A090DN98"/>
<dbReference type="Pfam" id="PF00872">
    <property type="entry name" value="Transposase_mut"/>
    <property type="match status" value="1"/>
</dbReference>
<evidence type="ECO:0000256" key="5">
    <source>
        <dbReference type="ARBA" id="ARBA00023172"/>
    </source>
</evidence>
<comment type="function">
    <text evidence="1">Required for the transposition of the insertion element.</text>
</comment>
<dbReference type="GO" id="GO:0006313">
    <property type="term" value="P:DNA transposition"/>
    <property type="evidence" value="ECO:0007669"/>
    <property type="project" value="InterPro"/>
</dbReference>
<name>A0A090DN98_MESPL</name>
<keyword evidence="5" id="KW-0233">DNA recombination</keyword>
<evidence type="ECO:0000256" key="3">
    <source>
        <dbReference type="ARBA" id="ARBA00022578"/>
    </source>
</evidence>
<dbReference type="GO" id="GO:0004803">
    <property type="term" value="F:transposase activity"/>
    <property type="evidence" value="ECO:0007669"/>
    <property type="project" value="InterPro"/>
</dbReference>
<evidence type="ECO:0000256" key="4">
    <source>
        <dbReference type="ARBA" id="ARBA00023125"/>
    </source>
</evidence>
<dbReference type="EMBL" id="CCMZ01000018">
    <property type="protein sequence ID" value="CDX17878.1"/>
    <property type="molecule type" value="Genomic_DNA"/>
</dbReference>
<evidence type="ECO:0000256" key="1">
    <source>
        <dbReference type="ARBA" id="ARBA00002190"/>
    </source>
</evidence>
<reference evidence="7" key="1">
    <citation type="submission" date="2014-08" db="EMBL/GenBank/DDBJ databases">
        <authorList>
            <person name="Moulin L."/>
        </authorList>
    </citation>
    <scope>NUCLEOTIDE SEQUENCE [LARGE SCALE GENOMIC DNA]</scope>
</reference>